<evidence type="ECO:0000313" key="10">
    <source>
        <dbReference type="EMBL" id="TMJ09692.1"/>
    </source>
</evidence>
<dbReference type="SMART" id="SM00471">
    <property type="entry name" value="HDc"/>
    <property type="match status" value="1"/>
</dbReference>
<dbReference type="AlphaFoldDB" id="A0A537LP25"/>
<feature type="domain" description="HAMP" evidence="8">
    <location>
        <begin position="320"/>
        <end position="373"/>
    </location>
</feature>
<dbReference type="GO" id="GO:0007165">
    <property type="term" value="P:signal transduction"/>
    <property type="evidence" value="ECO:0007669"/>
    <property type="project" value="InterPro"/>
</dbReference>
<keyword evidence="3 7" id="KW-0812">Transmembrane</keyword>
<dbReference type="InterPro" id="IPR052020">
    <property type="entry name" value="Cyclic_di-GMP/3'3'-cGAMP_PDE"/>
</dbReference>
<name>A0A537LP25_9BACT</name>
<dbReference type="PANTHER" id="PTHR45228">
    <property type="entry name" value="CYCLIC DI-GMP PHOSPHODIESTERASE TM_0186-RELATED"/>
    <property type="match status" value="1"/>
</dbReference>
<dbReference type="Gene3D" id="3.30.450.40">
    <property type="match status" value="1"/>
</dbReference>
<keyword evidence="6" id="KW-0175">Coiled coil</keyword>
<dbReference type="PANTHER" id="PTHR45228:SF1">
    <property type="entry name" value="CYCLIC DI-GMP PHOSPHODIESTERASE TM_0186"/>
    <property type="match status" value="1"/>
</dbReference>
<dbReference type="Pfam" id="PF13185">
    <property type="entry name" value="GAF_2"/>
    <property type="match status" value="1"/>
</dbReference>
<dbReference type="PROSITE" id="PS50885">
    <property type="entry name" value="HAMP"/>
    <property type="match status" value="1"/>
</dbReference>
<dbReference type="Pfam" id="PF00672">
    <property type="entry name" value="HAMP"/>
    <property type="match status" value="1"/>
</dbReference>
<evidence type="ECO:0000256" key="7">
    <source>
        <dbReference type="SAM" id="Phobius"/>
    </source>
</evidence>
<evidence type="ECO:0000313" key="11">
    <source>
        <dbReference type="Proteomes" id="UP000315217"/>
    </source>
</evidence>
<protein>
    <submittedName>
        <fullName evidence="10">HD domain-containing protein</fullName>
    </submittedName>
</protein>
<keyword evidence="4 7" id="KW-1133">Transmembrane helix</keyword>
<reference evidence="10 11" key="1">
    <citation type="journal article" date="2019" name="Nat. Microbiol.">
        <title>Mediterranean grassland soil C-N compound turnover is dependent on rainfall and depth, and is mediated by genomically divergent microorganisms.</title>
        <authorList>
            <person name="Diamond S."/>
            <person name="Andeer P.F."/>
            <person name="Li Z."/>
            <person name="Crits-Christoph A."/>
            <person name="Burstein D."/>
            <person name="Anantharaman K."/>
            <person name="Lane K.R."/>
            <person name="Thomas B.C."/>
            <person name="Pan C."/>
            <person name="Northen T.R."/>
            <person name="Banfield J.F."/>
        </authorList>
    </citation>
    <scope>NUCLEOTIDE SEQUENCE [LARGE SCALE GENOMIC DNA]</scope>
    <source>
        <strain evidence="10">NP_1</strain>
    </source>
</reference>
<comment type="subcellular location">
    <subcellularLocation>
        <location evidence="1">Cell membrane</location>
        <topology evidence="1">Multi-pass membrane protein</topology>
    </subcellularLocation>
</comment>
<feature type="domain" description="HD-GYP" evidence="9">
    <location>
        <begin position="564"/>
        <end position="753"/>
    </location>
</feature>
<dbReference type="InterPro" id="IPR003018">
    <property type="entry name" value="GAF"/>
</dbReference>
<feature type="coiled-coil region" evidence="6">
    <location>
        <begin position="364"/>
        <end position="399"/>
    </location>
</feature>
<dbReference type="Proteomes" id="UP000315217">
    <property type="component" value="Unassembled WGS sequence"/>
</dbReference>
<dbReference type="SMART" id="SM00065">
    <property type="entry name" value="GAF"/>
    <property type="match status" value="1"/>
</dbReference>
<evidence type="ECO:0000259" key="9">
    <source>
        <dbReference type="PROSITE" id="PS51832"/>
    </source>
</evidence>
<dbReference type="SUPFAM" id="SSF55781">
    <property type="entry name" value="GAF domain-like"/>
    <property type="match status" value="1"/>
</dbReference>
<evidence type="ECO:0000256" key="1">
    <source>
        <dbReference type="ARBA" id="ARBA00004651"/>
    </source>
</evidence>
<organism evidence="10 11">
    <name type="scientific">Candidatus Segetimicrobium genomatis</name>
    <dbReference type="NCBI Taxonomy" id="2569760"/>
    <lineage>
        <taxon>Bacteria</taxon>
        <taxon>Bacillati</taxon>
        <taxon>Candidatus Sysuimicrobiota</taxon>
        <taxon>Candidatus Sysuimicrobiia</taxon>
        <taxon>Candidatus Sysuimicrobiales</taxon>
        <taxon>Candidatus Segetimicrobiaceae</taxon>
        <taxon>Candidatus Segetimicrobium</taxon>
    </lineage>
</organism>
<comment type="caution">
    <text evidence="10">The sequence shown here is derived from an EMBL/GenBank/DDBJ whole genome shotgun (WGS) entry which is preliminary data.</text>
</comment>
<dbReference type="SUPFAM" id="SSF109604">
    <property type="entry name" value="HD-domain/PDEase-like"/>
    <property type="match status" value="1"/>
</dbReference>
<gene>
    <name evidence="10" type="ORF">E6G98_08770</name>
</gene>
<evidence type="ECO:0000256" key="5">
    <source>
        <dbReference type="ARBA" id="ARBA00023136"/>
    </source>
</evidence>
<dbReference type="InterPro" id="IPR029151">
    <property type="entry name" value="Sensor-like_sf"/>
</dbReference>
<dbReference type="InterPro" id="IPR003607">
    <property type="entry name" value="HD/PDEase_dom"/>
</dbReference>
<dbReference type="InterPro" id="IPR037522">
    <property type="entry name" value="HD_GYP_dom"/>
</dbReference>
<dbReference type="InterPro" id="IPR033479">
    <property type="entry name" value="dCache_1"/>
</dbReference>
<dbReference type="GO" id="GO:0005886">
    <property type="term" value="C:plasma membrane"/>
    <property type="evidence" value="ECO:0007669"/>
    <property type="project" value="UniProtKB-SubCell"/>
</dbReference>
<dbReference type="Pfam" id="PF13487">
    <property type="entry name" value="HD_5"/>
    <property type="match status" value="1"/>
</dbReference>
<evidence type="ECO:0000256" key="3">
    <source>
        <dbReference type="ARBA" id="ARBA00022692"/>
    </source>
</evidence>
<dbReference type="Gene3D" id="6.10.340.10">
    <property type="match status" value="1"/>
</dbReference>
<keyword evidence="5 7" id="KW-0472">Membrane</keyword>
<dbReference type="SMART" id="SM00304">
    <property type="entry name" value="HAMP"/>
    <property type="match status" value="1"/>
</dbReference>
<dbReference type="Pfam" id="PF02743">
    <property type="entry name" value="dCache_1"/>
    <property type="match status" value="1"/>
</dbReference>
<evidence type="ECO:0000256" key="2">
    <source>
        <dbReference type="ARBA" id="ARBA00022475"/>
    </source>
</evidence>
<dbReference type="InterPro" id="IPR029016">
    <property type="entry name" value="GAF-like_dom_sf"/>
</dbReference>
<dbReference type="CDD" id="cd12915">
    <property type="entry name" value="PDC2_DGC_like"/>
    <property type="match status" value="1"/>
</dbReference>
<dbReference type="Gene3D" id="3.30.450.20">
    <property type="entry name" value="PAS domain"/>
    <property type="match status" value="2"/>
</dbReference>
<sequence>MRSAGNAYGWSSPTMMKPFIFLRIRLLVFVLLAFVPAIGLTLFTFADQRHHATEQAKDTALQLAHTATSSYERLILQTQSVLTGLAQLPALRQPIGTDCPKILRARMDEFLYYANIGVADIDGNLICSALPTNGRVNIADRPYFWRAVASGDFAIGEYQVGRVTGKGTINFGYPMLDARGRVGQVVYAALDLAWLNDFAANANLPPGSSVTVLDRKGTILARFPDSDAWVGKSEPEAPIVAATISGGEGTVEAAGLDGVARLYGFVPLQTGRGGSALFLSVGIPKAAALQEATRDLARNALAVTIFGTLALLAAWAGGNHFVFEPVNRLITAAERLGRGELSVRSGLPHDTGEFGRLAITFDSMAAALQSRQTQLEQAREAERQERERAERQLRHTQALRAVDQAITGSLDLRLTLAVVLDQVVGELHADAADVLLIDPHSQELFYGAGRGFRGNTIIAHRLRLGEGYAGRAVLDRRTVSIHDLGAAADFSRRHLVEEEGFVAAFMTPLVAKGQIVGVLEIFQRRPFQPTAEWLEFLETLAGQAAIAIDNAELFQRLQRANVDLTLAYDTTLEGWSRALDLRDKETEGHTQRVTDLTVRLARAMGLREEEMAHLRRGALLHDMGKMRIPDSILLKPGPLTDDEWAIMKKHPAYAFELLSPIAHLRPALEIPYDHHEKWDGTGYPRGLRGEQIPMAARIFAVADVWDALRSDRPYRPAWPQERALNYIREQAGKHFDPVVVQVFLGMVERPAQD</sequence>
<proteinExistence type="predicted"/>
<accession>A0A537LP25</accession>
<dbReference type="SUPFAM" id="SSF103190">
    <property type="entry name" value="Sensory domain-like"/>
    <property type="match status" value="1"/>
</dbReference>
<dbReference type="CDD" id="cd12914">
    <property type="entry name" value="PDC1_DGC_like"/>
    <property type="match status" value="1"/>
</dbReference>
<dbReference type="EMBL" id="VBAI01000153">
    <property type="protein sequence ID" value="TMJ09692.1"/>
    <property type="molecule type" value="Genomic_DNA"/>
</dbReference>
<keyword evidence="2" id="KW-1003">Cell membrane</keyword>
<evidence type="ECO:0000256" key="4">
    <source>
        <dbReference type="ARBA" id="ARBA00022989"/>
    </source>
</evidence>
<dbReference type="InterPro" id="IPR003660">
    <property type="entry name" value="HAMP_dom"/>
</dbReference>
<feature type="transmembrane region" description="Helical" evidence="7">
    <location>
        <begin position="20"/>
        <end position="45"/>
    </location>
</feature>
<evidence type="ECO:0000256" key="6">
    <source>
        <dbReference type="SAM" id="Coils"/>
    </source>
</evidence>
<dbReference type="CDD" id="cd00077">
    <property type="entry name" value="HDc"/>
    <property type="match status" value="1"/>
</dbReference>
<evidence type="ECO:0000259" key="8">
    <source>
        <dbReference type="PROSITE" id="PS50885"/>
    </source>
</evidence>
<dbReference type="PROSITE" id="PS51832">
    <property type="entry name" value="HD_GYP"/>
    <property type="match status" value="1"/>
</dbReference>
<dbReference type="CDD" id="cd06225">
    <property type="entry name" value="HAMP"/>
    <property type="match status" value="1"/>
</dbReference>
<dbReference type="Gene3D" id="1.10.3210.10">
    <property type="entry name" value="Hypothetical protein af1432"/>
    <property type="match status" value="1"/>
</dbReference>
<dbReference type="SUPFAM" id="SSF158472">
    <property type="entry name" value="HAMP domain-like"/>
    <property type="match status" value="1"/>
</dbReference>